<dbReference type="InterPro" id="IPR057326">
    <property type="entry name" value="KR_dom"/>
</dbReference>
<dbReference type="OrthoDB" id="151996at2"/>
<dbReference type="InterPro" id="IPR002347">
    <property type="entry name" value="SDR_fam"/>
</dbReference>
<dbReference type="GO" id="GO:0016020">
    <property type="term" value="C:membrane"/>
    <property type="evidence" value="ECO:0007669"/>
    <property type="project" value="TreeGrafter"/>
</dbReference>
<evidence type="ECO:0000256" key="1">
    <source>
        <dbReference type="ARBA" id="ARBA00006484"/>
    </source>
</evidence>
<dbReference type="EC" id="1.-.-.-" evidence="5"/>
<dbReference type="GO" id="GO:0016491">
    <property type="term" value="F:oxidoreductase activity"/>
    <property type="evidence" value="ECO:0007669"/>
    <property type="project" value="UniProtKB-KW"/>
</dbReference>
<gene>
    <name evidence="5" type="ORF">OJF2_47330</name>
</gene>
<evidence type="ECO:0000313" key="5">
    <source>
        <dbReference type="EMBL" id="QEH36173.1"/>
    </source>
</evidence>
<dbReference type="Pfam" id="PF00106">
    <property type="entry name" value="adh_short"/>
    <property type="match status" value="1"/>
</dbReference>
<dbReference type="SMART" id="SM00822">
    <property type="entry name" value="PKS_KR"/>
    <property type="match status" value="1"/>
</dbReference>
<protein>
    <submittedName>
        <fullName evidence="5">Putative oxidoreductase</fullName>
        <ecNumber evidence="5">1.-.-.-</ecNumber>
    </submittedName>
</protein>
<dbReference type="PANTHER" id="PTHR44196:SF1">
    <property type="entry name" value="DEHYDROGENASE_REDUCTASE SDR FAMILY MEMBER 7B"/>
    <property type="match status" value="1"/>
</dbReference>
<dbReference type="PRINTS" id="PR00081">
    <property type="entry name" value="GDHRDH"/>
</dbReference>
<sequence length="270" mass="27353">MTAPVAVITGASSGIGRALALELASGGYRVGLVARRREALRELAEGIASRGGAAFAAAADVADREALCEAIGAIEAALGPVDVMVANAGVGVPTRLDPLNVRDVEETFRVNVLGVVYSIEAVLPGMIARGRGQLVAISSLAAFKGLPGESAYCASKAAVNAYAEGLRIALRKKGVAVATVCPGFVATSITPMDSAAPFEISAEAAARRIARVIARRKSGLVRFPWPMALLMGLIARLPDRLVARLVGHGPEMPAGHADAAGSLAPGAGGG</sequence>
<evidence type="ECO:0000313" key="6">
    <source>
        <dbReference type="Proteomes" id="UP000324233"/>
    </source>
</evidence>
<dbReference type="AlphaFoldDB" id="A0A5B9W6D7"/>
<dbReference type="PANTHER" id="PTHR44196">
    <property type="entry name" value="DEHYDROGENASE/REDUCTASE SDR FAMILY MEMBER 7B"/>
    <property type="match status" value="1"/>
</dbReference>
<evidence type="ECO:0000259" key="4">
    <source>
        <dbReference type="SMART" id="SM00822"/>
    </source>
</evidence>
<feature type="domain" description="Ketoreductase" evidence="4">
    <location>
        <begin position="4"/>
        <end position="188"/>
    </location>
</feature>
<evidence type="ECO:0000256" key="2">
    <source>
        <dbReference type="ARBA" id="ARBA00023002"/>
    </source>
</evidence>
<organism evidence="5 6">
    <name type="scientific">Aquisphaera giovannonii</name>
    <dbReference type="NCBI Taxonomy" id="406548"/>
    <lineage>
        <taxon>Bacteria</taxon>
        <taxon>Pseudomonadati</taxon>
        <taxon>Planctomycetota</taxon>
        <taxon>Planctomycetia</taxon>
        <taxon>Isosphaerales</taxon>
        <taxon>Isosphaeraceae</taxon>
        <taxon>Aquisphaera</taxon>
    </lineage>
</organism>
<dbReference type="EMBL" id="CP042997">
    <property type="protein sequence ID" value="QEH36173.1"/>
    <property type="molecule type" value="Genomic_DNA"/>
</dbReference>
<dbReference type="RefSeq" id="WP_148595887.1">
    <property type="nucleotide sequence ID" value="NZ_CP042997.1"/>
</dbReference>
<comment type="similarity">
    <text evidence="1 3">Belongs to the short-chain dehydrogenases/reductases (SDR) family.</text>
</comment>
<reference evidence="5 6" key="1">
    <citation type="submission" date="2019-08" db="EMBL/GenBank/DDBJ databases">
        <title>Deep-cultivation of Planctomycetes and their phenomic and genomic characterization uncovers novel biology.</title>
        <authorList>
            <person name="Wiegand S."/>
            <person name="Jogler M."/>
            <person name="Boedeker C."/>
            <person name="Pinto D."/>
            <person name="Vollmers J."/>
            <person name="Rivas-Marin E."/>
            <person name="Kohn T."/>
            <person name="Peeters S.H."/>
            <person name="Heuer A."/>
            <person name="Rast P."/>
            <person name="Oberbeckmann S."/>
            <person name="Bunk B."/>
            <person name="Jeske O."/>
            <person name="Meyerdierks A."/>
            <person name="Storesund J.E."/>
            <person name="Kallscheuer N."/>
            <person name="Luecker S."/>
            <person name="Lage O.M."/>
            <person name="Pohl T."/>
            <person name="Merkel B.J."/>
            <person name="Hornburger P."/>
            <person name="Mueller R.-W."/>
            <person name="Bruemmer F."/>
            <person name="Labrenz M."/>
            <person name="Spormann A.M."/>
            <person name="Op den Camp H."/>
            <person name="Overmann J."/>
            <person name="Amann R."/>
            <person name="Jetten M.S.M."/>
            <person name="Mascher T."/>
            <person name="Medema M.H."/>
            <person name="Devos D.P."/>
            <person name="Kaster A.-K."/>
            <person name="Ovreas L."/>
            <person name="Rohde M."/>
            <person name="Galperin M.Y."/>
            <person name="Jogler C."/>
        </authorList>
    </citation>
    <scope>NUCLEOTIDE SEQUENCE [LARGE SCALE GENOMIC DNA]</scope>
    <source>
        <strain evidence="5 6">OJF2</strain>
    </source>
</reference>
<dbReference type="InterPro" id="IPR036291">
    <property type="entry name" value="NAD(P)-bd_dom_sf"/>
</dbReference>
<proteinExistence type="inferred from homology"/>
<dbReference type="SUPFAM" id="SSF51735">
    <property type="entry name" value="NAD(P)-binding Rossmann-fold domains"/>
    <property type="match status" value="1"/>
</dbReference>
<keyword evidence="2 5" id="KW-0560">Oxidoreductase</keyword>
<dbReference type="KEGG" id="agv:OJF2_47330"/>
<dbReference type="Proteomes" id="UP000324233">
    <property type="component" value="Chromosome"/>
</dbReference>
<dbReference type="Gene3D" id="3.40.50.720">
    <property type="entry name" value="NAD(P)-binding Rossmann-like Domain"/>
    <property type="match status" value="1"/>
</dbReference>
<keyword evidence="6" id="KW-1185">Reference proteome</keyword>
<name>A0A5B9W6D7_9BACT</name>
<evidence type="ECO:0000256" key="3">
    <source>
        <dbReference type="RuleBase" id="RU000363"/>
    </source>
</evidence>
<accession>A0A5B9W6D7</accession>
<dbReference type="PROSITE" id="PS00061">
    <property type="entry name" value="ADH_SHORT"/>
    <property type="match status" value="1"/>
</dbReference>
<dbReference type="PRINTS" id="PR00080">
    <property type="entry name" value="SDRFAMILY"/>
</dbReference>
<dbReference type="InterPro" id="IPR020904">
    <property type="entry name" value="Sc_DH/Rdtase_CS"/>
</dbReference>